<sequence length="286" mass="32804">MLRAKSQIGAKSMRMNFSASEKALPNTPEYEEKRKLKREVKRASKADILGTRKTDWNQSVHVTPSCTERTSCQVPKHDPTLFQYNYRAETLPRPNMRFVATPGLHNFDHTRLHPGYKPEDSQIPPAARCAEIPVHASLESKASWQPSTEIDRRALDKASRVNDARCVRNSRRKNAVIVREGYVGPVERESMRMERLREEREAKRNGTWQEPPAPSPNANNAAEDATSEPPRRSKSRKYKEYYNDGVYEYSQIAGGYVWSCSMNPNPEFRGSCYKIRNPDAWNFASP</sequence>
<proteinExistence type="predicted"/>
<reference evidence="2 3" key="1">
    <citation type="submission" date="2017-12" db="EMBL/GenBank/DDBJ databases">
        <title>Sequencing, de novo assembly and annotation of complete genome of a new Thraustochytrid species, strain FCC1311.</title>
        <authorList>
            <person name="Sedici K."/>
            <person name="Godart F."/>
            <person name="Aiese Cigliano R."/>
            <person name="Sanseverino W."/>
            <person name="Barakat M."/>
            <person name="Ortet P."/>
            <person name="Marechal E."/>
            <person name="Cagnac O."/>
            <person name="Amato A."/>
        </authorList>
    </citation>
    <scope>NUCLEOTIDE SEQUENCE [LARGE SCALE GENOMIC DNA]</scope>
</reference>
<gene>
    <name evidence="2" type="ORF">FCC1311_041922</name>
</gene>
<accession>A0A2R5GCB0</accession>
<dbReference type="InParanoid" id="A0A2R5GCB0"/>
<keyword evidence="3" id="KW-1185">Reference proteome</keyword>
<feature type="region of interest" description="Disordered" evidence="1">
    <location>
        <begin position="191"/>
        <end position="237"/>
    </location>
</feature>
<organism evidence="2 3">
    <name type="scientific">Hondaea fermentalgiana</name>
    <dbReference type="NCBI Taxonomy" id="2315210"/>
    <lineage>
        <taxon>Eukaryota</taxon>
        <taxon>Sar</taxon>
        <taxon>Stramenopiles</taxon>
        <taxon>Bigyra</taxon>
        <taxon>Labyrinthulomycetes</taxon>
        <taxon>Thraustochytrida</taxon>
        <taxon>Thraustochytriidae</taxon>
        <taxon>Hondaea</taxon>
    </lineage>
</organism>
<dbReference type="Proteomes" id="UP000241890">
    <property type="component" value="Unassembled WGS sequence"/>
</dbReference>
<dbReference type="EMBL" id="BEYU01000038">
    <property type="protein sequence ID" value="GBG27969.1"/>
    <property type="molecule type" value="Genomic_DNA"/>
</dbReference>
<name>A0A2R5GCB0_9STRA</name>
<evidence type="ECO:0000313" key="3">
    <source>
        <dbReference type="Proteomes" id="UP000241890"/>
    </source>
</evidence>
<evidence type="ECO:0000313" key="2">
    <source>
        <dbReference type="EMBL" id="GBG27969.1"/>
    </source>
</evidence>
<comment type="caution">
    <text evidence="2">The sequence shown here is derived from an EMBL/GenBank/DDBJ whole genome shotgun (WGS) entry which is preliminary data.</text>
</comment>
<feature type="compositionally biased region" description="Basic and acidic residues" evidence="1">
    <location>
        <begin position="191"/>
        <end position="204"/>
    </location>
</feature>
<feature type="region of interest" description="Disordered" evidence="1">
    <location>
        <begin position="1"/>
        <end position="44"/>
    </location>
</feature>
<evidence type="ECO:0000256" key="1">
    <source>
        <dbReference type="SAM" id="MobiDB-lite"/>
    </source>
</evidence>
<dbReference type="OrthoDB" id="60765at2759"/>
<protein>
    <submittedName>
        <fullName evidence="2">Uncharacterized protein</fullName>
    </submittedName>
</protein>
<dbReference type="AlphaFoldDB" id="A0A2R5GCB0"/>